<proteinExistence type="predicted"/>
<dbReference type="AlphaFoldDB" id="A0AAW0BP09"/>
<evidence type="ECO:0000313" key="2">
    <source>
        <dbReference type="Proteomes" id="UP001383192"/>
    </source>
</evidence>
<gene>
    <name evidence="1" type="ORF">VNI00_014890</name>
</gene>
<keyword evidence="2" id="KW-1185">Reference proteome</keyword>
<evidence type="ECO:0000313" key="1">
    <source>
        <dbReference type="EMBL" id="KAK7028200.1"/>
    </source>
</evidence>
<dbReference type="EMBL" id="JAYKXP010000089">
    <property type="protein sequence ID" value="KAK7028200.1"/>
    <property type="molecule type" value="Genomic_DNA"/>
</dbReference>
<dbReference type="Proteomes" id="UP001383192">
    <property type="component" value="Unassembled WGS sequence"/>
</dbReference>
<organism evidence="1 2">
    <name type="scientific">Paramarasmius palmivorus</name>
    <dbReference type="NCBI Taxonomy" id="297713"/>
    <lineage>
        <taxon>Eukaryota</taxon>
        <taxon>Fungi</taxon>
        <taxon>Dikarya</taxon>
        <taxon>Basidiomycota</taxon>
        <taxon>Agaricomycotina</taxon>
        <taxon>Agaricomycetes</taxon>
        <taxon>Agaricomycetidae</taxon>
        <taxon>Agaricales</taxon>
        <taxon>Marasmiineae</taxon>
        <taxon>Marasmiaceae</taxon>
        <taxon>Paramarasmius</taxon>
    </lineage>
</organism>
<reference evidence="1 2" key="1">
    <citation type="submission" date="2024-01" db="EMBL/GenBank/DDBJ databases">
        <title>A draft genome for a cacao thread blight-causing isolate of Paramarasmius palmivorus.</title>
        <authorList>
            <person name="Baruah I.K."/>
            <person name="Bukari Y."/>
            <person name="Amoako-Attah I."/>
            <person name="Meinhardt L.W."/>
            <person name="Bailey B.A."/>
            <person name="Cohen S.P."/>
        </authorList>
    </citation>
    <scope>NUCLEOTIDE SEQUENCE [LARGE SCALE GENOMIC DNA]</scope>
    <source>
        <strain evidence="1 2">GH-12</strain>
    </source>
</reference>
<accession>A0AAW0BP09</accession>
<comment type="caution">
    <text evidence="1">The sequence shown here is derived from an EMBL/GenBank/DDBJ whole genome shotgun (WGS) entry which is preliminary data.</text>
</comment>
<protein>
    <submittedName>
        <fullName evidence="1">Uncharacterized protein</fullName>
    </submittedName>
</protein>
<sequence length="224" mass="26384">MPRVKKYCTKQAKLEAERAKSARHYSKNRTQILARKRLRRKEAKETISRNEADIRKVRRGVCKSQEQTKHEKQLKEAQEIRNEDSPLWRLRNVENGFNREMQGRVSAYLDRMYERVVAWYSSDDRTGRCPVGFPQDVLSTYITAIDRISSALLENETTELLAEWPKADKLRQRIRRVIGCLDDLELAVQTSELLKQGSRCELLFQKVSLRRWLDGETNNEPDLF</sequence>
<name>A0AAW0BP09_9AGAR</name>